<feature type="compositionally biased region" description="Low complexity" evidence="1">
    <location>
        <begin position="69"/>
        <end position="80"/>
    </location>
</feature>
<name>A0AAV2HDB1_LYMST</name>
<gene>
    <name evidence="2" type="ORF">GSLYS_00005863001</name>
</gene>
<feature type="non-terminal residue" evidence="2">
    <location>
        <position position="312"/>
    </location>
</feature>
<keyword evidence="3" id="KW-1185">Reference proteome</keyword>
<organism evidence="2 3">
    <name type="scientific">Lymnaea stagnalis</name>
    <name type="common">Great pond snail</name>
    <name type="synonym">Helix stagnalis</name>
    <dbReference type="NCBI Taxonomy" id="6523"/>
    <lineage>
        <taxon>Eukaryota</taxon>
        <taxon>Metazoa</taxon>
        <taxon>Spiralia</taxon>
        <taxon>Lophotrochozoa</taxon>
        <taxon>Mollusca</taxon>
        <taxon>Gastropoda</taxon>
        <taxon>Heterobranchia</taxon>
        <taxon>Euthyneura</taxon>
        <taxon>Panpulmonata</taxon>
        <taxon>Hygrophila</taxon>
        <taxon>Lymnaeoidea</taxon>
        <taxon>Lymnaeidae</taxon>
        <taxon>Lymnaea</taxon>
    </lineage>
</organism>
<feature type="compositionally biased region" description="Low complexity" evidence="1">
    <location>
        <begin position="41"/>
        <end position="52"/>
    </location>
</feature>
<proteinExistence type="predicted"/>
<accession>A0AAV2HDB1</accession>
<reference evidence="2 3" key="1">
    <citation type="submission" date="2024-04" db="EMBL/GenBank/DDBJ databases">
        <authorList>
            <consortium name="Genoscope - CEA"/>
            <person name="William W."/>
        </authorList>
    </citation>
    <scope>NUCLEOTIDE SEQUENCE [LARGE SCALE GENOMIC DNA]</scope>
</reference>
<feature type="region of interest" description="Disordered" evidence="1">
    <location>
        <begin position="123"/>
        <end position="164"/>
    </location>
</feature>
<feature type="non-terminal residue" evidence="2">
    <location>
        <position position="1"/>
    </location>
</feature>
<evidence type="ECO:0000313" key="2">
    <source>
        <dbReference type="EMBL" id="CAL1531768.1"/>
    </source>
</evidence>
<feature type="compositionally biased region" description="Polar residues" evidence="1">
    <location>
        <begin position="287"/>
        <end position="304"/>
    </location>
</feature>
<dbReference type="EMBL" id="CAXITT010000097">
    <property type="protein sequence ID" value="CAL1531768.1"/>
    <property type="molecule type" value="Genomic_DNA"/>
</dbReference>
<feature type="compositionally biased region" description="Acidic residues" evidence="1">
    <location>
        <begin position="56"/>
        <end position="68"/>
    </location>
</feature>
<feature type="region of interest" description="Disordered" evidence="1">
    <location>
        <begin position="1"/>
        <end position="107"/>
    </location>
</feature>
<dbReference type="Proteomes" id="UP001497497">
    <property type="component" value="Unassembled WGS sequence"/>
</dbReference>
<sequence length="312" mass="33405">QSQGALFDSNHHPLPSPRTQFGLESSEGRSDIANMCRNRLSSSSSSSSVSSKSSEEFDEVASPEEDEVPSMLSSPRSSGSRGRGGGGPPRALPGSHPADRRILGSISVDLPQGDVAAYQVVRRQHSPRVEQRSPQISPRFELNLPSGAGYQDEDDQSGADNIPWRSNALFSDGAQMNDVESERMSSLCAAGFMSQRVRLSRESSNSSLQSPDASHANMLLGSNMRSPLATPVREALPDLVQSTTHPVESGSSDVVGRSNVPLQLALYHPDEFCMDIPASVSGPPSQPVTMHQSPSLPQVHTSSDIVMEKKTT</sequence>
<dbReference type="AlphaFoldDB" id="A0AAV2HDB1"/>
<feature type="region of interest" description="Disordered" evidence="1">
    <location>
        <begin position="277"/>
        <end position="312"/>
    </location>
</feature>
<evidence type="ECO:0000256" key="1">
    <source>
        <dbReference type="SAM" id="MobiDB-lite"/>
    </source>
</evidence>
<comment type="caution">
    <text evidence="2">The sequence shown here is derived from an EMBL/GenBank/DDBJ whole genome shotgun (WGS) entry which is preliminary data.</text>
</comment>
<evidence type="ECO:0000313" key="3">
    <source>
        <dbReference type="Proteomes" id="UP001497497"/>
    </source>
</evidence>
<protein>
    <submittedName>
        <fullName evidence="2">Uncharacterized protein</fullName>
    </submittedName>
</protein>